<dbReference type="Pfam" id="PF00270">
    <property type="entry name" value="DEAD"/>
    <property type="match status" value="1"/>
</dbReference>
<evidence type="ECO:0000256" key="4">
    <source>
        <dbReference type="ARBA" id="ARBA00022840"/>
    </source>
</evidence>
<feature type="domain" description="Helicase C-terminal" evidence="6">
    <location>
        <begin position="334"/>
        <end position="498"/>
    </location>
</feature>
<dbReference type="GO" id="GO:0003676">
    <property type="term" value="F:nucleic acid binding"/>
    <property type="evidence" value="ECO:0007669"/>
    <property type="project" value="InterPro"/>
</dbReference>
<dbReference type="GO" id="GO:0055087">
    <property type="term" value="C:Ski complex"/>
    <property type="evidence" value="ECO:0007669"/>
    <property type="project" value="TreeGrafter"/>
</dbReference>
<dbReference type="PANTHER" id="PTHR12131:SF1">
    <property type="entry name" value="ATP-DEPENDENT RNA HELICASE SUPV3L1, MITOCHONDRIAL-RELATED"/>
    <property type="match status" value="1"/>
</dbReference>
<dbReference type="InterPro" id="IPR027417">
    <property type="entry name" value="P-loop_NTPase"/>
</dbReference>
<accession>A0A6C0HYP3</accession>
<dbReference type="InterPro" id="IPR001650">
    <property type="entry name" value="Helicase_C-like"/>
</dbReference>
<dbReference type="SUPFAM" id="SSF52540">
    <property type="entry name" value="P-loop containing nucleoside triphosphate hydrolases"/>
    <property type="match status" value="1"/>
</dbReference>
<dbReference type="GO" id="GO:0016787">
    <property type="term" value="F:hydrolase activity"/>
    <property type="evidence" value="ECO:0007669"/>
    <property type="project" value="UniProtKB-KW"/>
</dbReference>
<dbReference type="PROSITE" id="PS51192">
    <property type="entry name" value="HELICASE_ATP_BIND_1"/>
    <property type="match status" value="1"/>
</dbReference>
<proteinExistence type="predicted"/>
<dbReference type="InterPro" id="IPR014001">
    <property type="entry name" value="Helicase_ATP-bd"/>
</dbReference>
<organism evidence="7">
    <name type="scientific">viral metagenome</name>
    <dbReference type="NCBI Taxonomy" id="1070528"/>
    <lineage>
        <taxon>unclassified sequences</taxon>
        <taxon>metagenomes</taxon>
        <taxon>organismal metagenomes</taxon>
    </lineage>
</organism>
<keyword evidence="3" id="KW-0347">Helicase</keyword>
<dbReference type="PROSITE" id="PS51194">
    <property type="entry name" value="HELICASE_CTER"/>
    <property type="match status" value="1"/>
</dbReference>
<protein>
    <recommendedName>
        <fullName evidence="8">Helicase</fullName>
    </recommendedName>
</protein>
<name>A0A6C0HYP3_9ZZZZ</name>
<keyword evidence="4" id="KW-0067">ATP-binding</keyword>
<dbReference type="Gene3D" id="3.40.50.300">
    <property type="entry name" value="P-loop containing nucleotide triphosphate hydrolases"/>
    <property type="match status" value="2"/>
</dbReference>
<evidence type="ECO:0000259" key="5">
    <source>
        <dbReference type="PROSITE" id="PS51192"/>
    </source>
</evidence>
<evidence type="ECO:0000256" key="3">
    <source>
        <dbReference type="ARBA" id="ARBA00022806"/>
    </source>
</evidence>
<dbReference type="EMBL" id="MN740044">
    <property type="protein sequence ID" value="QHT85704.1"/>
    <property type="molecule type" value="Genomic_DNA"/>
</dbReference>
<reference evidence="7" key="1">
    <citation type="journal article" date="2020" name="Nature">
        <title>Giant virus diversity and host interactions through global metagenomics.</title>
        <authorList>
            <person name="Schulz F."/>
            <person name="Roux S."/>
            <person name="Paez-Espino D."/>
            <person name="Jungbluth S."/>
            <person name="Walsh D.A."/>
            <person name="Denef V.J."/>
            <person name="McMahon K.D."/>
            <person name="Konstantinidis K.T."/>
            <person name="Eloe-Fadrosh E.A."/>
            <person name="Kyrpides N.C."/>
            <person name="Woyke T."/>
        </authorList>
    </citation>
    <scope>NUCLEOTIDE SEQUENCE</scope>
    <source>
        <strain evidence="7">GVMAG-M-3300023184-182</strain>
    </source>
</reference>
<evidence type="ECO:0000256" key="2">
    <source>
        <dbReference type="ARBA" id="ARBA00022801"/>
    </source>
</evidence>
<evidence type="ECO:0000313" key="7">
    <source>
        <dbReference type="EMBL" id="QHT85704.1"/>
    </source>
</evidence>
<dbReference type="GO" id="GO:0005524">
    <property type="term" value="F:ATP binding"/>
    <property type="evidence" value="ECO:0007669"/>
    <property type="project" value="UniProtKB-KW"/>
</dbReference>
<keyword evidence="2" id="KW-0378">Hydrolase</keyword>
<dbReference type="InterPro" id="IPR011545">
    <property type="entry name" value="DEAD/DEAH_box_helicase_dom"/>
</dbReference>
<evidence type="ECO:0000259" key="6">
    <source>
        <dbReference type="PROSITE" id="PS51194"/>
    </source>
</evidence>
<dbReference type="SMART" id="SM00487">
    <property type="entry name" value="DEXDc"/>
    <property type="match status" value="1"/>
</dbReference>
<dbReference type="SMART" id="SM00490">
    <property type="entry name" value="HELICc"/>
    <property type="match status" value="1"/>
</dbReference>
<dbReference type="GO" id="GO:0070478">
    <property type="term" value="P:nuclear-transcribed mRNA catabolic process, 3'-5' exonucleolytic nonsense-mediated decay"/>
    <property type="evidence" value="ECO:0007669"/>
    <property type="project" value="TreeGrafter"/>
</dbReference>
<keyword evidence="1" id="KW-0547">Nucleotide-binding</keyword>
<feature type="domain" description="Helicase ATP-binding" evidence="5">
    <location>
        <begin position="34"/>
        <end position="211"/>
    </location>
</feature>
<sequence>MPKVCTDIYPSPSIYDPIFAQYPYELSDFQKYAIEAIVNGQHVLSCAHTGSGKTLAAEFAIQHFVKKGKKVIYTSPIKALSNQKYYEFTQKYPDITFGLMTGDIKTNPCADVLIMTTEILMNRLFVNNENKDENDSVSVRNYLDFQINLETELACVVFDEVHYINDKDRGHVWEQTIMMLPPHVQMVMLSATIDNPVGFAEWCEKGNINHQDNKIVYLATTDRRVVPLTHYVYFATTEEPFKKIKDKDQHRIIREATNQLLPILTPSAITGANKFHDASYHKIKQMSKLFDKERFFMKRKFVLNHLAEYLRDKEMLPAITFVFSRKHVEQCAHEITANLLEFDSKVAYTMRHECEQIIRKFPNFREYLELPEFNDLVALLEKGIGIHHSGMIPVLREIVEIMISKKHVKMLFATESFAIGLDCPIRTAIFTSLQKYTSEGLRDLYAHEYTQMAGRAGRRGIDTVGNVIHLNNLFREQPDIETYKTILEGKPQKLVSKFHVSYSMVLKNYTLLNDGSKNIEKIVEYANSTIWAKDIESNILSVGTTAKNLALKLEEKKAYLQASEKMVGFVPQHVYTRFAELKQNMALYANKKRKEVERELAGIKDEYKKMDEYAEKYSQLSVLERDYKEELNYLDYLNTLVESQVKKICEILLTDGLLVRSDVEDGCHHSYLLTDLGKIAANIAEIHPILAAKIVEDSAWFDGWTVTDFAIFFACFTQIKVDEEYRRLALPDTIGRKIVSVINLAKEKTDALAEMEQNMGAYTGICYQDMMTYDLAEEIGQWIDCDTEQQCKYFIQTVLAGRGISVGDFTKAVLKIATIAREFAEVCDKFGKISASHTLSKIDASILKYVTTCQSLYV</sequence>
<evidence type="ECO:0008006" key="8">
    <source>
        <dbReference type="Google" id="ProtNLM"/>
    </source>
</evidence>
<dbReference type="CDD" id="cd18795">
    <property type="entry name" value="SF2_C_Ski2"/>
    <property type="match status" value="1"/>
</dbReference>
<evidence type="ECO:0000256" key="1">
    <source>
        <dbReference type="ARBA" id="ARBA00022741"/>
    </source>
</evidence>
<dbReference type="InterPro" id="IPR050699">
    <property type="entry name" value="RNA-DNA_Helicase"/>
</dbReference>
<dbReference type="GO" id="GO:0004386">
    <property type="term" value="F:helicase activity"/>
    <property type="evidence" value="ECO:0007669"/>
    <property type="project" value="UniProtKB-KW"/>
</dbReference>
<dbReference type="Gene3D" id="1.10.3380.30">
    <property type="match status" value="1"/>
</dbReference>
<dbReference type="AlphaFoldDB" id="A0A6C0HYP3"/>
<dbReference type="PANTHER" id="PTHR12131">
    <property type="entry name" value="ATP-DEPENDENT RNA AND DNA HELICASE"/>
    <property type="match status" value="1"/>
</dbReference>